<name>A0A3N7FBZ8_POPTR</name>
<protein>
    <submittedName>
        <fullName evidence="1">Uncharacterized protein</fullName>
    </submittedName>
</protein>
<dbReference type="InParanoid" id="A0A3N7FBZ8"/>
<dbReference type="Proteomes" id="UP000006729">
    <property type="component" value="Chromosome 1"/>
</dbReference>
<organism evidence="1 2">
    <name type="scientific">Populus trichocarpa</name>
    <name type="common">Western balsam poplar</name>
    <name type="synonym">Populus balsamifera subsp. trichocarpa</name>
    <dbReference type="NCBI Taxonomy" id="3694"/>
    <lineage>
        <taxon>Eukaryota</taxon>
        <taxon>Viridiplantae</taxon>
        <taxon>Streptophyta</taxon>
        <taxon>Embryophyta</taxon>
        <taxon>Tracheophyta</taxon>
        <taxon>Spermatophyta</taxon>
        <taxon>Magnoliopsida</taxon>
        <taxon>eudicotyledons</taxon>
        <taxon>Gunneridae</taxon>
        <taxon>Pentapetalae</taxon>
        <taxon>rosids</taxon>
        <taxon>fabids</taxon>
        <taxon>Malpighiales</taxon>
        <taxon>Salicaceae</taxon>
        <taxon>Saliceae</taxon>
        <taxon>Populus</taxon>
    </lineage>
</organism>
<sequence>MLLFIGVMGFLRGDLSIASLVTNFLDRSVAALSSLLAGLRQVSPLLFCSFSRSLTACFLCSFPGNFMSAASVCD</sequence>
<dbReference type="AlphaFoldDB" id="A0A3N7FBZ8"/>
<gene>
    <name evidence="1" type="ORF">POPTR_001G162450</name>
</gene>
<keyword evidence="2" id="KW-1185">Reference proteome</keyword>
<evidence type="ECO:0000313" key="2">
    <source>
        <dbReference type="Proteomes" id="UP000006729"/>
    </source>
</evidence>
<accession>A0A3N7FBZ8</accession>
<reference evidence="1 2" key="1">
    <citation type="journal article" date="2006" name="Science">
        <title>The genome of black cottonwood, Populus trichocarpa (Torr. &amp; Gray).</title>
        <authorList>
            <person name="Tuskan G.A."/>
            <person name="Difazio S."/>
            <person name="Jansson S."/>
            <person name="Bohlmann J."/>
            <person name="Grigoriev I."/>
            <person name="Hellsten U."/>
            <person name="Putnam N."/>
            <person name="Ralph S."/>
            <person name="Rombauts S."/>
            <person name="Salamov A."/>
            <person name="Schein J."/>
            <person name="Sterck L."/>
            <person name="Aerts A."/>
            <person name="Bhalerao R.R."/>
            <person name="Bhalerao R.P."/>
            <person name="Blaudez D."/>
            <person name="Boerjan W."/>
            <person name="Brun A."/>
            <person name="Brunner A."/>
            <person name="Busov V."/>
            <person name="Campbell M."/>
            <person name="Carlson J."/>
            <person name="Chalot M."/>
            <person name="Chapman J."/>
            <person name="Chen G.L."/>
            <person name="Cooper D."/>
            <person name="Coutinho P.M."/>
            <person name="Couturier J."/>
            <person name="Covert S."/>
            <person name="Cronk Q."/>
            <person name="Cunningham R."/>
            <person name="Davis J."/>
            <person name="Degroeve S."/>
            <person name="Dejardin A."/>
            <person name="Depamphilis C."/>
            <person name="Detter J."/>
            <person name="Dirks B."/>
            <person name="Dubchak I."/>
            <person name="Duplessis S."/>
            <person name="Ehlting J."/>
            <person name="Ellis B."/>
            <person name="Gendler K."/>
            <person name="Goodstein D."/>
            <person name="Gribskov M."/>
            <person name="Grimwood J."/>
            <person name="Groover A."/>
            <person name="Gunter L."/>
            <person name="Hamberger B."/>
            <person name="Heinze B."/>
            <person name="Helariutta Y."/>
            <person name="Henrissat B."/>
            <person name="Holligan D."/>
            <person name="Holt R."/>
            <person name="Huang W."/>
            <person name="Islam-Faridi N."/>
            <person name="Jones S."/>
            <person name="Jones-Rhoades M."/>
            <person name="Jorgensen R."/>
            <person name="Joshi C."/>
            <person name="Kangasjarvi J."/>
            <person name="Karlsson J."/>
            <person name="Kelleher C."/>
            <person name="Kirkpatrick R."/>
            <person name="Kirst M."/>
            <person name="Kohler A."/>
            <person name="Kalluri U."/>
            <person name="Larimer F."/>
            <person name="Leebens-Mack J."/>
            <person name="Leple J.C."/>
            <person name="Locascio P."/>
            <person name="Lou Y."/>
            <person name="Lucas S."/>
            <person name="Martin F."/>
            <person name="Montanini B."/>
            <person name="Napoli C."/>
            <person name="Nelson D.R."/>
            <person name="Nelson C."/>
            <person name="Nieminen K."/>
            <person name="Nilsson O."/>
            <person name="Pereda V."/>
            <person name="Peter G."/>
            <person name="Philippe R."/>
            <person name="Pilate G."/>
            <person name="Poliakov A."/>
            <person name="Razumovskaya J."/>
            <person name="Richardson P."/>
            <person name="Rinaldi C."/>
            <person name="Ritland K."/>
            <person name="Rouze P."/>
            <person name="Ryaboy D."/>
            <person name="Schmutz J."/>
            <person name="Schrader J."/>
            <person name="Segerman B."/>
            <person name="Shin H."/>
            <person name="Siddiqui A."/>
            <person name="Sterky F."/>
            <person name="Terry A."/>
            <person name="Tsai C.J."/>
            <person name="Uberbacher E."/>
            <person name="Unneberg P."/>
            <person name="Vahala J."/>
            <person name="Wall K."/>
            <person name="Wessler S."/>
            <person name="Yang G."/>
            <person name="Yin T."/>
            <person name="Douglas C."/>
            <person name="Marra M."/>
            <person name="Sandberg G."/>
            <person name="Van de Peer Y."/>
            <person name="Rokhsar D."/>
        </authorList>
    </citation>
    <scope>NUCLEOTIDE SEQUENCE [LARGE SCALE GENOMIC DNA]</scope>
    <source>
        <strain evidence="2">cv. Nisqually</strain>
    </source>
</reference>
<evidence type="ECO:0000313" key="1">
    <source>
        <dbReference type="EMBL" id="RQO84971.1"/>
    </source>
</evidence>
<dbReference type="EMBL" id="CM009290">
    <property type="protein sequence ID" value="RQO84971.1"/>
    <property type="molecule type" value="Genomic_DNA"/>
</dbReference>
<proteinExistence type="predicted"/>